<evidence type="ECO:0000256" key="2">
    <source>
        <dbReference type="SAM" id="SignalP"/>
    </source>
</evidence>
<name>A0AAN9YGX4_9PEZI</name>
<accession>A0AAN9YGX4</accession>
<sequence length="299" mass="30086">MRFFSSPSFALCFILSLSATQIASSTASSSKRSSTSTGTHPASSSTQPPPDVLLRVPNLSVGRIELDVDNLSAEINLAAEVASLVKINAGVQVGIEKVNLTIVDVQAELDLTVRLGNSTLDLAPGLVGLLNGVTDVAGNVVGNVVGNVGDIVGNVLGDVGGAAEGAAGGVVNKAVGSADGLLGSITQGRKSLNYIIDDSGNIVQVTGIADKTITSIVGNYQQNMTYTGQAETLAGGLVERTYKYSPLGALVKIIFNSLGQVVQTTVVTSKTGTGSGAGSAGGDGVVQRAAGGLFRLLGL</sequence>
<proteinExistence type="predicted"/>
<organism evidence="3 4">
    <name type="scientific">Cytospora paraplurivora</name>
    <dbReference type="NCBI Taxonomy" id="2898453"/>
    <lineage>
        <taxon>Eukaryota</taxon>
        <taxon>Fungi</taxon>
        <taxon>Dikarya</taxon>
        <taxon>Ascomycota</taxon>
        <taxon>Pezizomycotina</taxon>
        <taxon>Sordariomycetes</taxon>
        <taxon>Sordariomycetidae</taxon>
        <taxon>Diaporthales</taxon>
        <taxon>Cytosporaceae</taxon>
        <taxon>Cytospora</taxon>
    </lineage>
</organism>
<protein>
    <submittedName>
        <fullName evidence="3">Uncharacterized protein</fullName>
    </submittedName>
</protein>
<evidence type="ECO:0000313" key="3">
    <source>
        <dbReference type="EMBL" id="KAK7742013.1"/>
    </source>
</evidence>
<evidence type="ECO:0000256" key="1">
    <source>
        <dbReference type="SAM" id="MobiDB-lite"/>
    </source>
</evidence>
<feature type="chain" id="PRO_5042849639" evidence="2">
    <location>
        <begin position="20"/>
        <end position="299"/>
    </location>
</feature>
<feature type="compositionally biased region" description="Low complexity" evidence="1">
    <location>
        <begin position="27"/>
        <end position="39"/>
    </location>
</feature>
<evidence type="ECO:0000313" key="4">
    <source>
        <dbReference type="Proteomes" id="UP001320245"/>
    </source>
</evidence>
<dbReference type="Proteomes" id="UP001320245">
    <property type="component" value="Unassembled WGS sequence"/>
</dbReference>
<reference evidence="3 4" key="1">
    <citation type="journal article" date="2023" name="PLoS ONE">
        <title>Cytospora paraplurivora sp. nov. isolated from orchards with fruit tree decline syndrome in Ontario, Canada.</title>
        <authorList>
            <person name="Ilyukhin E."/>
            <person name="Nguyen H.D.T."/>
            <person name="Castle A.J."/>
            <person name="Ellouze W."/>
        </authorList>
    </citation>
    <scope>NUCLEOTIDE SEQUENCE [LARGE SCALE GENOMIC DNA]</scope>
    <source>
        <strain evidence="3 4">FDS-564</strain>
    </source>
</reference>
<dbReference type="EMBL" id="JAJSPL020000016">
    <property type="protein sequence ID" value="KAK7742013.1"/>
    <property type="molecule type" value="Genomic_DNA"/>
</dbReference>
<feature type="signal peptide" evidence="2">
    <location>
        <begin position="1"/>
        <end position="19"/>
    </location>
</feature>
<keyword evidence="2" id="KW-0732">Signal</keyword>
<feature type="region of interest" description="Disordered" evidence="1">
    <location>
        <begin position="27"/>
        <end position="51"/>
    </location>
</feature>
<dbReference type="AlphaFoldDB" id="A0AAN9YGX4"/>
<gene>
    <name evidence="3" type="ORF">SLS53_004597</name>
</gene>
<comment type="caution">
    <text evidence="3">The sequence shown here is derived from an EMBL/GenBank/DDBJ whole genome shotgun (WGS) entry which is preliminary data.</text>
</comment>
<keyword evidence="4" id="KW-1185">Reference proteome</keyword>